<comment type="caution">
    <text evidence="1">The sequence shown here is derived from an EMBL/GenBank/DDBJ whole genome shotgun (WGS) entry which is preliminary data.</text>
</comment>
<sequence>MMSIIKIATAYIGINFLSLPIYRIISHLSDVFSTGMPVLLYRFCEKRCPFDEYGTSTGEHRSSKEVSPGDLELRTADPVLVTDLLRRTGDFEMPALTGMFLGVFETTFDLATAKTKGILGELLGEQQTSSVETNFVFVMVKRITIHVLNEAMMGAMAR</sequence>
<organism evidence="1 2">
    <name type="scientific">Colletotrichum plurivorum</name>
    <dbReference type="NCBI Taxonomy" id="2175906"/>
    <lineage>
        <taxon>Eukaryota</taxon>
        <taxon>Fungi</taxon>
        <taxon>Dikarya</taxon>
        <taxon>Ascomycota</taxon>
        <taxon>Pezizomycotina</taxon>
        <taxon>Sordariomycetes</taxon>
        <taxon>Hypocreomycetidae</taxon>
        <taxon>Glomerellales</taxon>
        <taxon>Glomerellaceae</taxon>
        <taxon>Colletotrichum</taxon>
        <taxon>Colletotrichum orchidearum species complex</taxon>
    </lineage>
</organism>
<keyword evidence="2" id="KW-1185">Reference proteome</keyword>
<dbReference type="EMBL" id="WIGO01000056">
    <property type="protein sequence ID" value="KAF6833648.1"/>
    <property type="molecule type" value="Genomic_DNA"/>
</dbReference>
<evidence type="ECO:0000313" key="1">
    <source>
        <dbReference type="EMBL" id="KAF6833648.1"/>
    </source>
</evidence>
<evidence type="ECO:0000313" key="2">
    <source>
        <dbReference type="Proteomes" id="UP000654918"/>
    </source>
</evidence>
<reference evidence="1" key="1">
    <citation type="journal article" date="2020" name="Phytopathology">
        <title>Genome Sequence Resources of Colletotrichum truncatum, C. plurivorum, C. musicola, and C. sojae: Four Species Pathogenic to Soybean (Glycine max).</title>
        <authorList>
            <person name="Rogerio F."/>
            <person name="Boufleur T.R."/>
            <person name="Ciampi-Guillardi M."/>
            <person name="Sukno S.A."/>
            <person name="Thon M.R."/>
            <person name="Massola Junior N.S."/>
            <person name="Baroncelli R."/>
        </authorList>
    </citation>
    <scope>NUCLEOTIDE SEQUENCE</scope>
    <source>
        <strain evidence="1">LFN00145</strain>
    </source>
</reference>
<accession>A0A8H6KMG0</accession>
<protein>
    <submittedName>
        <fullName evidence="1">Uncharacterized protein</fullName>
    </submittedName>
</protein>
<dbReference type="Proteomes" id="UP000654918">
    <property type="component" value="Unassembled WGS sequence"/>
</dbReference>
<dbReference type="AlphaFoldDB" id="A0A8H6KMG0"/>
<gene>
    <name evidence="1" type="ORF">CPLU01_05369</name>
</gene>
<name>A0A8H6KMG0_9PEZI</name>
<proteinExistence type="predicted"/>